<dbReference type="RefSeq" id="XP_013890592.1">
    <property type="nucleotide sequence ID" value="XM_014035138.1"/>
</dbReference>
<evidence type="ECO:0000313" key="1">
    <source>
        <dbReference type="EMBL" id="KIY91572.1"/>
    </source>
</evidence>
<dbReference type="Proteomes" id="UP000054498">
    <property type="component" value="Unassembled WGS sequence"/>
</dbReference>
<dbReference type="AlphaFoldDB" id="A0A0D2IUF5"/>
<dbReference type="GeneID" id="25734147"/>
<protein>
    <submittedName>
        <fullName evidence="1">Uncharacterized protein</fullName>
    </submittedName>
</protein>
<dbReference type="OrthoDB" id="10677315at2759"/>
<sequence length="177" mass="18925">MAYGLALMPFAYPDLTVMSSVLTSATKQAVRLTTAAPNLLIQNARAAGGLGCHSLAVEAATQAAERTITCLNDKGRIGRITRALLRAQLELHNGTATDVVGPSNNRPSWLHQYSMGLRRLEIARQTGLFLANDACDFKTKQLSQQLKAWLTRLGGAPAAKPTALKAITDALAPDLMK</sequence>
<keyword evidence="2" id="KW-1185">Reference proteome</keyword>
<gene>
    <name evidence="1" type="ORF">MNEG_16392</name>
</gene>
<dbReference type="EMBL" id="KK106526">
    <property type="protein sequence ID" value="KIY91572.1"/>
    <property type="molecule type" value="Genomic_DNA"/>
</dbReference>
<name>A0A0D2IUF5_9CHLO</name>
<dbReference type="KEGG" id="mng:MNEG_16392"/>
<accession>A0A0D2IUF5</accession>
<evidence type="ECO:0000313" key="2">
    <source>
        <dbReference type="Proteomes" id="UP000054498"/>
    </source>
</evidence>
<organism evidence="1 2">
    <name type="scientific">Monoraphidium neglectum</name>
    <dbReference type="NCBI Taxonomy" id="145388"/>
    <lineage>
        <taxon>Eukaryota</taxon>
        <taxon>Viridiplantae</taxon>
        <taxon>Chlorophyta</taxon>
        <taxon>core chlorophytes</taxon>
        <taxon>Chlorophyceae</taxon>
        <taxon>CS clade</taxon>
        <taxon>Sphaeropleales</taxon>
        <taxon>Selenastraceae</taxon>
        <taxon>Monoraphidium</taxon>
    </lineage>
</organism>
<proteinExistence type="predicted"/>
<reference evidence="1 2" key="1">
    <citation type="journal article" date="2013" name="BMC Genomics">
        <title>Reconstruction of the lipid metabolism for the microalga Monoraphidium neglectum from its genome sequence reveals characteristics suitable for biofuel production.</title>
        <authorList>
            <person name="Bogen C."/>
            <person name="Al-Dilaimi A."/>
            <person name="Albersmeier A."/>
            <person name="Wichmann J."/>
            <person name="Grundmann M."/>
            <person name="Rupp O."/>
            <person name="Lauersen K.J."/>
            <person name="Blifernez-Klassen O."/>
            <person name="Kalinowski J."/>
            <person name="Goesmann A."/>
            <person name="Mussgnug J.H."/>
            <person name="Kruse O."/>
        </authorList>
    </citation>
    <scope>NUCLEOTIDE SEQUENCE [LARGE SCALE GENOMIC DNA]</scope>
    <source>
        <strain evidence="1 2">SAG 48.87</strain>
    </source>
</reference>
<feature type="non-terminal residue" evidence="1">
    <location>
        <position position="177"/>
    </location>
</feature>